<dbReference type="SMART" id="SM00020">
    <property type="entry name" value="Tryp_SPc"/>
    <property type="match status" value="1"/>
</dbReference>
<evidence type="ECO:0000256" key="11">
    <source>
        <dbReference type="ARBA" id="ARBA00041872"/>
    </source>
</evidence>
<dbReference type="PANTHER" id="PTHR24254:SF9">
    <property type="entry name" value="INACTIVE SERINE PROTEASE PAMR1"/>
    <property type="match status" value="1"/>
</dbReference>
<feature type="domain" description="EGF-like" evidence="16">
    <location>
        <begin position="210"/>
        <end position="247"/>
    </location>
</feature>
<dbReference type="SMART" id="SM00181">
    <property type="entry name" value="EGF"/>
    <property type="match status" value="2"/>
</dbReference>
<evidence type="ECO:0000256" key="8">
    <source>
        <dbReference type="ARBA" id="ARBA00023180"/>
    </source>
</evidence>
<evidence type="ECO:0000256" key="3">
    <source>
        <dbReference type="ARBA" id="ARBA00022536"/>
    </source>
</evidence>
<reference evidence="19" key="2">
    <citation type="submission" date="2025-08" db="UniProtKB">
        <authorList>
            <consortium name="Ensembl"/>
        </authorList>
    </citation>
    <scope>IDENTIFICATION</scope>
</reference>
<dbReference type="SUPFAM" id="SSF50494">
    <property type="entry name" value="Trypsin-like serine proteases"/>
    <property type="match status" value="1"/>
</dbReference>
<protein>
    <recommendedName>
        <fullName evidence="10">Inactive serine protease PAMR1</fullName>
    </recommendedName>
    <alternativeName>
        <fullName evidence="12">Peptidase domain-containing protein associated with muscle regeneration 1</fullName>
    </alternativeName>
    <alternativeName>
        <fullName evidence="11">Regeneration-associated muscle protease homolog</fullName>
    </alternativeName>
</protein>
<dbReference type="GO" id="GO:0004252">
    <property type="term" value="F:serine-type endopeptidase activity"/>
    <property type="evidence" value="ECO:0007669"/>
    <property type="project" value="InterPro"/>
</dbReference>
<dbReference type="Gene3D" id="2.40.10.10">
    <property type="entry name" value="Trypsin-like serine proteases"/>
    <property type="match status" value="1"/>
</dbReference>
<dbReference type="InterPro" id="IPR009003">
    <property type="entry name" value="Peptidase_S1_PA"/>
</dbReference>
<evidence type="ECO:0000259" key="18">
    <source>
        <dbReference type="PROSITE" id="PS50923"/>
    </source>
</evidence>
<comment type="function">
    <text evidence="9">May play a role in regeneration of skeletal muscle.</text>
</comment>
<dbReference type="InterPro" id="IPR035914">
    <property type="entry name" value="Sperma_CUB_dom_sf"/>
</dbReference>
<evidence type="ECO:0000259" key="16">
    <source>
        <dbReference type="PROSITE" id="PS50026"/>
    </source>
</evidence>
<dbReference type="Pfam" id="PF00084">
    <property type="entry name" value="Sushi"/>
    <property type="match status" value="2"/>
</dbReference>
<evidence type="ECO:0000256" key="4">
    <source>
        <dbReference type="ARBA" id="ARBA00022542"/>
    </source>
</evidence>
<dbReference type="CDD" id="cd00190">
    <property type="entry name" value="Tryp_SPc"/>
    <property type="match status" value="1"/>
</dbReference>
<keyword evidence="6" id="KW-0677">Repeat</keyword>
<dbReference type="SUPFAM" id="SSF49854">
    <property type="entry name" value="Spermadhesin, CUB domain"/>
    <property type="match status" value="1"/>
</dbReference>
<evidence type="ECO:0000259" key="17">
    <source>
        <dbReference type="PROSITE" id="PS50240"/>
    </source>
</evidence>
<dbReference type="Gene3D" id="2.10.25.10">
    <property type="entry name" value="Laminin"/>
    <property type="match status" value="1"/>
</dbReference>
<gene>
    <name evidence="19" type="primary">PAMR1</name>
</gene>
<dbReference type="InterPro" id="IPR000436">
    <property type="entry name" value="Sushi_SCR_CCP_dom"/>
</dbReference>
<dbReference type="GeneTree" id="ENSGT00940000154234"/>
<comment type="caution">
    <text evidence="13">Lacks conserved residue(s) required for the propagation of feature annotation.</text>
</comment>
<dbReference type="SUPFAM" id="SSF57196">
    <property type="entry name" value="EGF/Laminin"/>
    <property type="match status" value="1"/>
</dbReference>
<reference evidence="19 20" key="1">
    <citation type="submission" date="2020-10" db="EMBL/GenBank/DDBJ databases">
        <title>Pygocentrus nattereri (red-bellied piranha) genome, fPygNat1, primary haplotype.</title>
        <authorList>
            <person name="Myers G."/>
            <person name="Meyer A."/>
            <person name="Karagic N."/>
            <person name="Pippel M."/>
            <person name="Winkler S."/>
            <person name="Tracey A."/>
            <person name="Wood J."/>
            <person name="Formenti G."/>
            <person name="Howe K."/>
            <person name="Fedrigo O."/>
            <person name="Jarvis E.D."/>
        </authorList>
    </citation>
    <scope>NUCLEOTIDE SEQUENCE [LARGE SCALE GENOMIC DNA]</scope>
</reference>
<dbReference type="PANTHER" id="PTHR24254">
    <property type="entry name" value="PROTHROMBIN"/>
    <property type="match status" value="1"/>
</dbReference>
<dbReference type="InterPro" id="IPR000859">
    <property type="entry name" value="CUB_dom"/>
</dbReference>
<dbReference type="Proteomes" id="UP001501920">
    <property type="component" value="Chromosome 11"/>
</dbReference>
<dbReference type="GO" id="GO:0006508">
    <property type="term" value="P:proteolysis"/>
    <property type="evidence" value="ECO:0007669"/>
    <property type="project" value="InterPro"/>
</dbReference>
<keyword evidence="14" id="KW-0768">Sushi</keyword>
<keyword evidence="3 13" id="KW-0245">EGF-like domain</keyword>
<reference evidence="19" key="3">
    <citation type="submission" date="2025-09" db="UniProtKB">
        <authorList>
            <consortium name="Ensembl"/>
        </authorList>
    </citation>
    <scope>IDENTIFICATION</scope>
</reference>
<evidence type="ECO:0000256" key="2">
    <source>
        <dbReference type="ARBA" id="ARBA00022525"/>
    </source>
</evidence>
<dbReference type="PROSITE" id="PS50026">
    <property type="entry name" value="EGF_3"/>
    <property type="match status" value="1"/>
</dbReference>
<dbReference type="Pfam" id="PF00008">
    <property type="entry name" value="EGF"/>
    <property type="match status" value="1"/>
</dbReference>
<evidence type="ECO:0000256" key="9">
    <source>
        <dbReference type="ARBA" id="ARBA00037622"/>
    </source>
</evidence>
<dbReference type="InterPro" id="IPR051659">
    <property type="entry name" value="Serine_Protease_S1-Domain"/>
</dbReference>
<feature type="domain" description="CUB" evidence="15">
    <location>
        <begin position="103"/>
        <end position="211"/>
    </location>
</feature>
<feature type="disulfide bond" evidence="13">
    <location>
        <begin position="237"/>
        <end position="246"/>
    </location>
</feature>
<dbReference type="FunFam" id="2.60.120.290:FF:000005">
    <property type="entry name" value="Procollagen C-endopeptidase enhancer 1"/>
    <property type="match status" value="1"/>
</dbReference>
<dbReference type="Pfam" id="PF00431">
    <property type="entry name" value="CUB"/>
    <property type="match status" value="1"/>
</dbReference>
<dbReference type="PROSITE" id="PS50240">
    <property type="entry name" value="TRYPSIN_DOM"/>
    <property type="match status" value="1"/>
</dbReference>
<evidence type="ECO:0000256" key="12">
    <source>
        <dbReference type="ARBA" id="ARBA00042985"/>
    </source>
</evidence>
<feature type="disulfide bond" evidence="14">
    <location>
        <begin position="283"/>
        <end position="310"/>
    </location>
</feature>
<dbReference type="CDD" id="cd00033">
    <property type="entry name" value="CCP"/>
    <property type="match status" value="2"/>
</dbReference>
<name>A0AAR2IZZ2_PYGNA</name>
<dbReference type="InterPro" id="IPR043504">
    <property type="entry name" value="Peptidase_S1_PA_chymotrypsin"/>
</dbReference>
<dbReference type="Gene3D" id="2.10.70.10">
    <property type="entry name" value="Complement Module, domain 1"/>
    <property type="match status" value="2"/>
</dbReference>
<evidence type="ECO:0000256" key="13">
    <source>
        <dbReference type="PROSITE-ProRule" id="PRU00076"/>
    </source>
</evidence>
<dbReference type="InterPro" id="IPR001314">
    <property type="entry name" value="Peptidase_S1A"/>
</dbReference>
<feature type="domain" description="Peptidase S1" evidence="17">
    <location>
        <begin position="412"/>
        <end position="696"/>
    </location>
</feature>
<dbReference type="SUPFAM" id="SSF57535">
    <property type="entry name" value="Complement control module/SCR domain"/>
    <property type="match status" value="1"/>
</dbReference>
<keyword evidence="5" id="KW-0732">Signal</keyword>
<evidence type="ECO:0000256" key="7">
    <source>
        <dbReference type="ARBA" id="ARBA00023157"/>
    </source>
</evidence>
<keyword evidence="8" id="KW-0325">Glycoprotein</keyword>
<evidence type="ECO:0000313" key="19">
    <source>
        <dbReference type="Ensembl" id="ENSPNAP00000043161.1"/>
    </source>
</evidence>
<dbReference type="AlphaFoldDB" id="A0AAR2IZZ2"/>
<sequence>SHQFLYNYCPGPEWNVMCRGCCEYDVIRCKCPLQGTPVGYAVPCCRNARNECDPCIIHPGCSIFENCKRCNNGTWGPRDDFFIKGQYCAECRPGWSGGDCRTCGGVIKKRQGHLVLESYPTNARCEWTLQVDRPFTIELRFMMLSLEFDHSCRYDFVEVRDGDSINSRVIGRFCGNDRPPPIQSTGNSLHILFVSDGYKNFDGLFAIFQENSACTSSPCLHDGTCILDSSHSYHCACLAGYTGKRCEHVLECKRPACPPPPRLYHGSYDYVAGLDPETVEFSCNHSYALSGNTRRTCQPNGTWNGTQPFCVRACREPKVSVLVRQKVLSPQVPFRKTPVHKFYSSTGLTKFSSPVSPTKGPRTLAPLPQGFHHLYTHIEYECTSPYYHHTGSTRRTCLKTGKWSGRHVSCSPVCGKLPNFDPQHPVDSHWPWLAAIYRLSGQNGGGKLGKAATMLVCSGALINQRSVVVAAHCVTELGKLYALDVAKVRVVLGKQYRSDLRETKGLQRLRISSITVHPNYDPLVLDSDLAVLKLLDKARIGDFVLPICLPNAQDAADDSLPMWGMVTGWSLIPDPRAGESERARVGTVTLGDVVHCEQQYEHYGVPISVSENMLCGRQGPGASPSNICPAETGGVLILPPTSSHDPASTLLPNPTQEWKLLGLVSFGYDSLDCNPELYTVYTHIANFIDFLEGNMK</sequence>
<dbReference type="InterPro" id="IPR000742">
    <property type="entry name" value="EGF"/>
</dbReference>
<dbReference type="FunFam" id="2.10.25.10:FF:000100">
    <property type="entry name" value="neurogenic locus notch homolog protein 3"/>
    <property type="match status" value="1"/>
</dbReference>
<dbReference type="CDD" id="cd00054">
    <property type="entry name" value="EGF_CA"/>
    <property type="match status" value="1"/>
</dbReference>
<keyword evidence="4" id="KW-0721">Serine protease homolog</keyword>
<dbReference type="PROSITE" id="PS00022">
    <property type="entry name" value="EGF_1"/>
    <property type="match status" value="1"/>
</dbReference>
<evidence type="ECO:0000256" key="14">
    <source>
        <dbReference type="PROSITE-ProRule" id="PRU00302"/>
    </source>
</evidence>
<dbReference type="PROSITE" id="PS01186">
    <property type="entry name" value="EGF_2"/>
    <property type="match status" value="1"/>
</dbReference>
<dbReference type="PROSITE" id="PS50923">
    <property type="entry name" value="SUSHI"/>
    <property type="match status" value="1"/>
</dbReference>
<dbReference type="PROSITE" id="PS01180">
    <property type="entry name" value="CUB"/>
    <property type="match status" value="1"/>
</dbReference>
<evidence type="ECO:0000256" key="6">
    <source>
        <dbReference type="ARBA" id="ARBA00022737"/>
    </source>
</evidence>
<organism evidence="19 20">
    <name type="scientific">Pygocentrus nattereri</name>
    <name type="common">Red-bellied piranha</name>
    <dbReference type="NCBI Taxonomy" id="42514"/>
    <lineage>
        <taxon>Eukaryota</taxon>
        <taxon>Metazoa</taxon>
        <taxon>Chordata</taxon>
        <taxon>Craniata</taxon>
        <taxon>Vertebrata</taxon>
        <taxon>Euteleostomi</taxon>
        <taxon>Actinopterygii</taxon>
        <taxon>Neopterygii</taxon>
        <taxon>Teleostei</taxon>
        <taxon>Ostariophysi</taxon>
        <taxon>Characiformes</taxon>
        <taxon>Characoidei</taxon>
        <taxon>Pygocentrus</taxon>
    </lineage>
</organism>
<keyword evidence="20" id="KW-1185">Reference proteome</keyword>
<dbReference type="GO" id="GO:0005576">
    <property type="term" value="C:extracellular region"/>
    <property type="evidence" value="ECO:0007669"/>
    <property type="project" value="UniProtKB-SubCell"/>
</dbReference>
<dbReference type="SMART" id="SM00042">
    <property type="entry name" value="CUB"/>
    <property type="match status" value="1"/>
</dbReference>
<dbReference type="CDD" id="cd00041">
    <property type="entry name" value="CUB"/>
    <property type="match status" value="1"/>
</dbReference>
<feature type="domain" description="Sushi" evidence="18">
    <location>
        <begin position="255"/>
        <end position="312"/>
    </location>
</feature>
<evidence type="ECO:0000313" key="20">
    <source>
        <dbReference type="Proteomes" id="UP001501920"/>
    </source>
</evidence>
<dbReference type="PRINTS" id="PR00722">
    <property type="entry name" value="CHYMOTRYPSIN"/>
</dbReference>
<evidence type="ECO:0000256" key="10">
    <source>
        <dbReference type="ARBA" id="ARBA00040464"/>
    </source>
</evidence>
<evidence type="ECO:0000259" key="15">
    <source>
        <dbReference type="PROSITE" id="PS01180"/>
    </source>
</evidence>
<keyword evidence="7 13" id="KW-1015">Disulfide bond</keyword>
<keyword evidence="2" id="KW-0964">Secreted</keyword>
<dbReference type="SMART" id="SM00032">
    <property type="entry name" value="CCP"/>
    <property type="match status" value="2"/>
</dbReference>
<proteinExistence type="predicted"/>
<accession>A0AAR2IZZ2</accession>
<comment type="subcellular location">
    <subcellularLocation>
        <location evidence="1">Secreted</location>
    </subcellularLocation>
</comment>
<evidence type="ECO:0000256" key="5">
    <source>
        <dbReference type="ARBA" id="ARBA00022729"/>
    </source>
</evidence>
<dbReference type="Pfam" id="PF00089">
    <property type="entry name" value="Trypsin"/>
    <property type="match status" value="1"/>
</dbReference>
<dbReference type="Gene3D" id="2.60.120.290">
    <property type="entry name" value="Spermadhesin, CUB domain"/>
    <property type="match status" value="1"/>
</dbReference>
<dbReference type="Ensembl" id="ENSPNAT00000073516.1">
    <property type="protein sequence ID" value="ENSPNAP00000043161.1"/>
    <property type="gene ID" value="ENSPNAG00000029839.2"/>
</dbReference>
<dbReference type="InterPro" id="IPR001254">
    <property type="entry name" value="Trypsin_dom"/>
</dbReference>
<evidence type="ECO:0000256" key="1">
    <source>
        <dbReference type="ARBA" id="ARBA00004613"/>
    </source>
</evidence>
<dbReference type="InterPro" id="IPR035976">
    <property type="entry name" value="Sushi/SCR/CCP_sf"/>
</dbReference>